<protein>
    <recommendedName>
        <fullName evidence="3">Sce7726 family protein</fullName>
    </recommendedName>
</protein>
<dbReference type="AlphaFoldDB" id="A0A176WXM8"/>
<accession>A0A176WXM8</accession>
<comment type="caution">
    <text evidence="1">The sequence shown here is derived from an EMBL/GenBank/DDBJ whole genome shotgun (WGS) entry which is preliminary data.</text>
</comment>
<sequence length="239" mass="27429">MGYTLEMKLDEQSLKCELLAMFRRQRLIGSSSVIASEFVLGRTGCRSDLAIWNGQFIGIEVKSARDSLSRLPEQLQAYLKFFDEVILLCDETHLVKADALCPAGVGIYVWQDDEIKVYRSAQTNIRHDEMECARHLSVKNLQSALGLKPGHGYSRTALERQLLNASSICIKSLVKASFKSTYRCTTEIFLNATKRKSIKPEHLRHLSRYADSREEQEKNYADRKTFWRQWEQQAQAVFG</sequence>
<evidence type="ECO:0008006" key="3">
    <source>
        <dbReference type="Google" id="ProtNLM"/>
    </source>
</evidence>
<reference evidence="1 2" key="1">
    <citation type="submission" date="2016-05" db="EMBL/GenBank/DDBJ databases">
        <authorList>
            <person name="Lavstsen T."/>
            <person name="Jespersen J.S."/>
        </authorList>
    </citation>
    <scope>NUCLEOTIDE SEQUENCE [LARGE SCALE GENOMIC DNA]</scope>
    <source>
        <strain evidence="1 2">KCJ1736</strain>
    </source>
</reference>
<dbReference type="NCBIfam" id="NF033832">
    <property type="entry name" value="sce7726_fam"/>
    <property type="match status" value="1"/>
</dbReference>
<gene>
    <name evidence="1" type="ORF">A7J57_08235</name>
</gene>
<proteinExistence type="predicted"/>
<dbReference type="InterPro" id="IPR047729">
    <property type="entry name" value="Sce7726-like"/>
</dbReference>
<organism evidence="1 2">
    <name type="scientific">Agrobacterium tumefaciens</name>
    <dbReference type="NCBI Taxonomy" id="358"/>
    <lineage>
        <taxon>Bacteria</taxon>
        <taxon>Pseudomonadati</taxon>
        <taxon>Pseudomonadota</taxon>
        <taxon>Alphaproteobacteria</taxon>
        <taxon>Hyphomicrobiales</taxon>
        <taxon>Rhizobiaceae</taxon>
        <taxon>Rhizobium/Agrobacterium group</taxon>
        <taxon>Agrobacterium</taxon>
        <taxon>Agrobacterium tumefaciens complex</taxon>
    </lineage>
</organism>
<evidence type="ECO:0000313" key="2">
    <source>
        <dbReference type="Proteomes" id="UP000077098"/>
    </source>
</evidence>
<dbReference type="RefSeq" id="WP_063951241.1">
    <property type="nucleotide sequence ID" value="NZ_LXPS01000039.1"/>
</dbReference>
<dbReference type="Proteomes" id="UP000077098">
    <property type="component" value="Unassembled WGS sequence"/>
</dbReference>
<dbReference type="EMBL" id="LXPS01000039">
    <property type="protein sequence ID" value="OAE37560.1"/>
    <property type="molecule type" value="Genomic_DNA"/>
</dbReference>
<evidence type="ECO:0000313" key="1">
    <source>
        <dbReference type="EMBL" id="OAE37560.1"/>
    </source>
</evidence>
<name>A0A176WXM8_AGRTU</name>